<dbReference type="EMBL" id="JAENHL010000006">
    <property type="protein sequence ID" value="MBK1866282.1"/>
    <property type="molecule type" value="Genomic_DNA"/>
</dbReference>
<comment type="caution">
    <text evidence="1">The sequence shown here is derived from an EMBL/GenBank/DDBJ whole genome shotgun (WGS) entry which is preliminary data.</text>
</comment>
<proteinExistence type="predicted"/>
<dbReference type="Proteomes" id="UP000616151">
    <property type="component" value="Unassembled WGS sequence"/>
</dbReference>
<protein>
    <submittedName>
        <fullName evidence="1">Uncharacterized protein</fullName>
    </submittedName>
</protein>
<accession>A0ACC5R118</accession>
<gene>
    <name evidence="1" type="ORF">JHL16_07945</name>
</gene>
<evidence type="ECO:0000313" key="2">
    <source>
        <dbReference type="Proteomes" id="UP000616151"/>
    </source>
</evidence>
<sequence>MRYLGLLLVLVTAFTMSAANAQDNAVVTRGTAVVTGFSGTKVDNPPSGAGDTLDETFIDPDGASARLLQLQPGAPAQGQAVTTPPVLTIKARDIGQVFSIALDDAERIETTNAAPNIYLGASSAFGLQIVSPDSDNDGRPERAKKGRPDAQWMAGQFGAGGGPGSIYEIDGKTGAVALFATIQGNTGPGLGDIVFDRATRQFFVSDLDTGLIHRLDETGKPIDTFDHGVTGRPVAGLSSVADDGVVIDIKSPAFDSENSSTWGFTQPERRVWGLGLRAGRLYYAADAGPEIWSVSINLDGTFGDDPRREITVSGTPGNHPISDIAFDAQDHMYVAQRGGIRGSYDYSIFTEAKQSVVFRFKREIPDDPATPGIWVPIPDEYAVGFPPDHRNGSGGVALGYGYDDAGVTRPGACDMTVWVSGDSLRDDPVLHGLQGNDRALTRPDNEPPASSYFIDYDGRVDDPRQYGHVGDVEIWQPCDQRAEIDTFTPAADLPPDYVPPLYVPPGEIPPDGWQPDDTPPVGTPDWAYNLRLDKMAVGNSCTAGGLGFLCDYVIRVTNIGPDAYFGPVLVNDKLPAAPAGAVMTVTNAPPWLCFAISPSEQQCTYAPAALFPGESVDLHMSVDLAAPAPVCHLDNLAGLVWPPGFGDTDPADDFDLATATIPADHCPPPEGTTTNLKISKDPFAELCTDKGPYFECRYSVTVRNIGAGVYDGPVKVEDTVPAGTTASFPQASWNCAGPAPSYSCEMGPVMLLPGQAVNLSTVLKVPKDLAGPLSCKAENKAKIVAALGGTEQNTDATDDEAEATMILPGQIAQCPGLPALSNLKLKKTGPNGKCPISGTDWECKFKLTVQNFGAKYTSPIQVLDALPFGTPAGATVTFQPPAGWNCGGPVFFPTLYQCSSNNPDLAHLAKVEIPVTVRIPVAPVAKCEITNNALIIKAPGGTLLNSFAGDDTSSAKAQLVTVVPLDGGQPICVAAAMQQPEPPLTAPKAKESNLAISKTAAASQATATGQNTKFTITVTNEGPGIFNAPIEVRDTLFDGAIVEPSNGSWSAPWVCEGQSALGHPEQGLCTHPQVELDPGESVVLELTIEAPNSFVAPSASQVKCGYKNKAEITRPAGGSPKNVDAADDTAVAEVKFAPFEMHGTKFCELGLTTPPDRTETNLAISKTAGACAATAGGQNCPFTITVTNAGSEAHNGPIEIRDTLFGGAIVEPSNGSWSAPWACEGQSAMGHPEQGLCTHPPVNLDPGESVVLTLTIEAPNSFVAPSGSQVKCGYQNKAEILDPAGGTPNNTNAGDDTATADAKFAPFDLHGTTFCGLGLTTPPASDKCPQGWSRTPVAGKCCPPNSGWDGKRCKRDVKAPEDVCPANSVGTYPNCRCKSGFSGSPPNCREINMPERCTGGMERIDGACRCPKGTKLADGRCRTPTSQPKTCGANEIGTYPNCRPMACPPGTTGKYPNCRQIDCPSNQQRIDGACRCRAPLKWNGKRCVAETPKTCPADSIGKYPNCRCKRGTEGAPGNCKRIDVPQRVCPKGFRGTPPDCKRIVPPRSLCPEGFRGVPPNCKRVVPPRSVCPQGFRGTPPDCKRVVPPRRLCPAGFRGTPPNCVRAGVNPQ</sequence>
<evidence type="ECO:0000313" key="1">
    <source>
        <dbReference type="EMBL" id="MBK1866282.1"/>
    </source>
</evidence>
<name>A0ACC5R118_9HYPH</name>
<organism evidence="1 2">
    <name type="scientific">Taklimakanibacter albus</name>
    <dbReference type="NCBI Taxonomy" id="2800327"/>
    <lineage>
        <taxon>Bacteria</taxon>
        <taxon>Pseudomonadati</taxon>
        <taxon>Pseudomonadota</taxon>
        <taxon>Alphaproteobacteria</taxon>
        <taxon>Hyphomicrobiales</taxon>
        <taxon>Aestuariivirgaceae</taxon>
        <taxon>Taklimakanibacter</taxon>
    </lineage>
</organism>
<keyword evidence="2" id="KW-1185">Reference proteome</keyword>
<reference evidence="1" key="1">
    <citation type="submission" date="2021-01" db="EMBL/GenBank/DDBJ databases">
        <authorList>
            <person name="Sun Q."/>
        </authorList>
    </citation>
    <scope>NUCLEOTIDE SEQUENCE</scope>
    <source>
        <strain evidence="1">YIM B02566</strain>
    </source>
</reference>